<organism evidence="1 2">
    <name type="scientific">Penicillium concentricum</name>
    <dbReference type="NCBI Taxonomy" id="293559"/>
    <lineage>
        <taxon>Eukaryota</taxon>
        <taxon>Fungi</taxon>
        <taxon>Dikarya</taxon>
        <taxon>Ascomycota</taxon>
        <taxon>Pezizomycotina</taxon>
        <taxon>Eurotiomycetes</taxon>
        <taxon>Eurotiomycetidae</taxon>
        <taxon>Eurotiales</taxon>
        <taxon>Aspergillaceae</taxon>
        <taxon>Penicillium</taxon>
    </lineage>
</organism>
<dbReference type="RefSeq" id="XP_056579434.1">
    <property type="nucleotide sequence ID" value="XM_056723184.1"/>
</dbReference>
<dbReference type="GeneID" id="81462367"/>
<gene>
    <name evidence="1" type="ORF">N7517_005454</name>
</gene>
<dbReference type="AlphaFoldDB" id="A0A9W9V937"/>
<evidence type="ECO:0000313" key="1">
    <source>
        <dbReference type="EMBL" id="KAJ5373448.1"/>
    </source>
</evidence>
<accession>A0A9W9V937</accession>
<dbReference type="OrthoDB" id="10403893at2759"/>
<sequence length="139" mass="15469">GSGNSLIRKWERGTEDLNSVDSDSRPSINFYKILDISTWSMGRNKIVGNRIPQCIRIGRQMKANQEINHHPPLRPPGFPPLNVHRKNPLVAPTSVSFSPASILQHRQIHDSHESKYNHLAGASTSIALATHPHRAAFGI</sequence>
<evidence type="ECO:0000313" key="2">
    <source>
        <dbReference type="Proteomes" id="UP001147752"/>
    </source>
</evidence>
<feature type="non-terminal residue" evidence="1">
    <location>
        <position position="1"/>
    </location>
</feature>
<proteinExistence type="predicted"/>
<reference evidence="1" key="2">
    <citation type="journal article" date="2023" name="IMA Fungus">
        <title>Comparative genomic study of the Penicillium genus elucidates a diverse pangenome and 15 lateral gene transfer events.</title>
        <authorList>
            <person name="Petersen C."/>
            <person name="Sorensen T."/>
            <person name="Nielsen M.R."/>
            <person name="Sondergaard T.E."/>
            <person name="Sorensen J.L."/>
            <person name="Fitzpatrick D.A."/>
            <person name="Frisvad J.C."/>
            <person name="Nielsen K.L."/>
        </authorList>
    </citation>
    <scope>NUCLEOTIDE SEQUENCE</scope>
    <source>
        <strain evidence="1">IBT 3081</strain>
    </source>
</reference>
<dbReference type="Proteomes" id="UP001147752">
    <property type="component" value="Unassembled WGS sequence"/>
</dbReference>
<protein>
    <submittedName>
        <fullName evidence="1">Uncharacterized protein</fullName>
    </submittedName>
</protein>
<reference evidence="1" key="1">
    <citation type="submission" date="2022-12" db="EMBL/GenBank/DDBJ databases">
        <authorList>
            <person name="Petersen C."/>
        </authorList>
    </citation>
    <scope>NUCLEOTIDE SEQUENCE</scope>
    <source>
        <strain evidence="1">IBT 3081</strain>
    </source>
</reference>
<comment type="caution">
    <text evidence="1">The sequence shown here is derived from an EMBL/GenBank/DDBJ whole genome shotgun (WGS) entry which is preliminary data.</text>
</comment>
<keyword evidence="2" id="KW-1185">Reference proteome</keyword>
<name>A0A9W9V937_9EURO</name>
<dbReference type="EMBL" id="JAPZBT010000002">
    <property type="protein sequence ID" value="KAJ5373448.1"/>
    <property type="molecule type" value="Genomic_DNA"/>
</dbReference>